<dbReference type="AlphaFoldDB" id="A0A2M4CA47"/>
<name>A0A2M4CA47_9DIPT</name>
<evidence type="ECO:0000313" key="2">
    <source>
        <dbReference type="EMBL" id="MBW62105.1"/>
    </source>
</evidence>
<evidence type="ECO:0000256" key="1">
    <source>
        <dbReference type="SAM" id="MobiDB-lite"/>
    </source>
</evidence>
<reference evidence="2" key="1">
    <citation type="submission" date="2018-01" db="EMBL/GenBank/DDBJ databases">
        <title>An insight into the sialome of Amazonian anophelines.</title>
        <authorList>
            <person name="Ribeiro J.M."/>
            <person name="Scarpassa V."/>
            <person name="Calvo E."/>
        </authorList>
    </citation>
    <scope>NUCLEOTIDE SEQUENCE</scope>
    <source>
        <tissue evidence="2">Salivary glands</tissue>
    </source>
</reference>
<feature type="compositionally biased region" description="Basic and acidic residues" evidence="1">
    <location>
        <begin position="53"/>
        <end position="77"/>
    </location>
</feature>
<organism evidence="2">
    <name type="scientific">Anopheles marajoara</name>
    <dbReference type="NCBI Taxonomy" id="58244"/>
    <lineage>
        <taxon>Eukaryota</taxon>
        <taxon>Metazoa</taxon>
        <taxon>Ecdysozoa</taxon>
        <taxon>Arthropoda</taxon>
        <taxon>Hexapoda</taxon>
        <taxon>Insecta</taxon>
        <taxon>Pterygota</taxon>
        <taxon>Neoptera</taxon>
        <taxon>Endopterygota</taxon>
        <taxon>Diptera</taxon>
        <taxon>Nematocera</taxon>
        <taxon>Culicoidea</taxon>
        <taxon>Culicidae</taxon>
        <taxon>Anophelinae</taxon>
        <taxon>Anopheles</taxon>
    </lineage>
</organism>
<feature type="region of interest" description="Disordered" evidence="1">
    <location>
        <begin position="40"/>
        <end position="82"/>
    </location>
</feature>
<sequence length="90" mass="10375">MFEWPPMAVLFAAADATQTAQGVRTDPGTATSSVHKCLRGQGHDQHHRLPPLHRYDRRSPLEEAKKEKEKTKEPERRRTGRAVYQMLRLL</sequence>
<dbReference type="EMBL" id="GGFJ01012964">
    <property type="protein sequence ID" value="MBW62105.1"/>
    <property type="molecule type" value="Transcribed_RNA"/>
</dbReference>
<protein>
    <submittedName>
        <fullName evidence="2">Putative secreted protein</fullName>
    </submittedName>
</protein>
<proteinExistence type="predicted"/>
<accession>A0A2M4CA47</accession>